<proteinExistence type="predicted"/>
<comment type="caution">
    <text evidence="2">The sequence shown here is derived from an EMBL/GenBank/DDBJ whole genome shotgun (WGS) entry which is preliminary data.</text>
</comment>
<evidence type="ECO:0000313" key="2">
    <source>
        <dbReference type="EMBL" id="KAK7030836.1"/>
    </source>
</evidence>
<keyword evidence="3" id="KW-1185">Reference proteome</keyword>
<sequence>MGGFALYNGDKFLGYLQHRGGVVDEQYWPEIKERYQKIMQERSIPAKSEMAANPSPMIAEQEVAPTGKPLSQNSNCESGHNLPEPPTCLLEYLVEIGQITISESEINDRSRGDFVTKSIAVVQTTWFVAQVIARAIQGLAITELEIITVGFTILTLGTCIAWWSKPLRVRYPLRIDCGEQGYARKQPITFWGLLSPGFEKGLKEYWVNVYKMHHEWFTCKSEPQADDSHPGDNQADQSDLESAPRANLVLKKWHPQSGQLYDMFLKGCWSYSAMLW</sequence>
<gene>
    <name evidence="2" type="ORF">VNI00_013944</name>
</gene>
<protein>
    <submittedName>
        <fullName evidence="2">Uncharacterized protein</fullName>
    </submittedName>
</protein>
<dbReference type="AlphaFoldDB" id="A0AAW0BXQ0"/>
<name>A0AAW0BXQ0_9AGAR</name>
<dbReference type="Proteomes" id="UP001383192">
    <property type="component" value="Unassembled WGS sequence"/>
</dbReference>
<dbReference type="EMBL" id="JAYKXP010000074">
    <property type="protein sequence ID" value="KAK7030836.1"/>
    <property type="molecule type" value="Genomic_DNA"/>
</dbReference>
<dbReference type="PANTHER" id="PTHR35043">
    <property type="entry name" value="TRANSCRIPTION FACTOR DOMAIN-CONTAINING PROTEIN"/>
    <property type="match status" value="1"/>
</dbReference>
<evidence type="ECO:0000313" key="3">
    <source>
        <dbReference type="Proteomes" id="UP001383192"/>
    </source>
</evidence>
<evidence type="ECO:0000256" key="1">
    <source>
        <dbReference type="SAM" id="MobiDB-lite"/>
    </source>
</evidence>
<dbReference type="PANTHER" id="PTHR35043:SF7">
    <property type="entry name" value="TRANSCRIPTION FACTOR DOMAIN-CONTAINING PROTEIN"/>
    <property type="match status" value="1"/>
</dbReference>
<reference evidence="2 3" key="1">
    <citation type="submission" date="2024-01" db="EMBL/GenBank/DDBJ databases">
        <title>A draft genome for a cacao thread blight-causing isolate of Paramarasmius palmivorus.</title>
        <authorList>
            <person name="Baruah I.K."/>
            <person name="Bukari Y."/>
            <person name="Amoako-Attah I."/>
            <person name="Meinhardt L.W."/>
            <person name="Bailey B.A."/>
            <person name="Cohen S.P."/>
        </authorList>
    </citation>
    <scope>NUCLEOTIDE SEQUENCE [LARGE SCALE GENOMIC DNA]</scope>
    <source>
        <strain evidence="2 3">GH-12</strain>
    </source>
</reference>
<feature type="compositionally biased region" description="Polar residues" evidence="1">
    <location>
        <begin position="69"/>
        <end position="78"/>
    </location>
</feature>
<organism evidence="2 3">
    <name type="scientific">Paramarasmius palmivorus</name>
    <dbReference type="NCBI Taxonomy" id="297713"/>
    <lineage>
        <taxon>Eukaryota</taxon>
        <taxon>Fungi</taxon>
        <taxon>Dikarya</taxon>
        <taxon>Basidiomycota</taxon>
        <taxon>Agaricomycotina</taxon>
        <taxon>Agaricomycetes</taxon>
        <taxon>Agaricomycetidae</taxon>
        <taxon>Agaricales</taxon>
        <taxon>Marasmiineae</taxon>
        <taxon>Marasmiaceae</taxon>
        <taxon>Paramarasmius</taxon>
    </lineage>
</organism>
<feature type="region of interest" description="Disordered" evidence="1">
    <location>
        <begin position="61"/>
        <end position="80"/>
    </location>
</feature>
<accession>A0AAW0BXQ0</accession>